<evidence type="ECO:0000256" key="2">
    <source>
        <dbReference type="SAM" id="SignalP"/>
    </source>
</evidence>
<feature type="chain" id="PRO_5021791726" description="DUF4789 domain-containing protein" evidence="2">
    <location>
        <begin position="20"/>
        <end position="394"/>
    </location>
</feature>
<dbReference type="OMA" id="CQVTFKQ"/>
<proteinExistence type="predicted"/>
<evidence type="ECO:0008006" key="5">
    <source>
        <dbReference type="Google" id="ProtNLM"/>
    </source>
</evidence>
<reference evidence="3 4" key="1">
    <citation type="journal article" date="2018" name="Nat. Ecol. Evol.">
        <title>Genomic signatures of mitonuclear coevolution across populations of Tigriopus californicus.</title>
        <authorList>
            <person name="Barreto F.S."/>
            <person name="Watson E.T."/>
            <person name="Lima T.G."/>
            <person name="Willett C.S."/>
            <person name="Edmands S."/>
            <person name="Li W."/>
            <person name="Burton R.S."/>
        </authorList>
    </citation>
    <scope>NUCLEOTIDE SEQUENCE [LARGE SCALE GENOMIC DNA]</scope>
    <source>
        <strain evidence="3 4">San Diego</strain>
    </source>
</reference>
<feature type="signal peptide" evidence="2">
    <location>
        <begin position="1"/>
        <end position="19"/>
    </location>
</feature>
<keyword evidence="4" id="KW-1185">Reference proteome</keyword>
<name>A0A553NUE0_TIGCA</name>
<feature type="region of interest" description="Disordered" evidence="1">
    <location>
        <begin position="26"/>
        <end position="49"/>
    </location>
</feature>
<dbReference type="Proteomes" id="UP000318571">
    <property type="component" value="Chromosome 1"/>
</dbReference>
<evidence type="ECO:0000313" key="4">
    <source>
        <dbReference type="Proteomes" id="UP000318571"/>
    </source>
</evidence>
<gene>
    <name evidence="3" type="ORF">TCAL_11976</name>
</gene>
<comment type="caution">
    <text evidence="3">The sequence shown here is derived from an EMBL/GenBank/DDBJ whole genome shotgun (WGS) entry which is preliminary data.</text>
</comment>
<feature type="compositionally biased region" description="Polar residues" evidence="1">
    <location>
        <begin position="369"/>
        <end position="380"/>
    </location>
</feature>
<dbReference type="AlphaFoldDB" id="A0A553NUE0"/>
<evidence type="ECO:0000256" key="1">
    <source>
        <dbReference type="SAM" id="MobiDB-lite"/>
    </source>
</evidence>
<dbReference type="EMBL" id="VCGU01000010">
    <property type="protein sequence ID" value="TRY69048.1"/>
    <property type="molecule type" value="Genomic_DNA"/>
</dbReference>
<protein>
    <recommendedName>
        <fullName evidence="5">DUF4789 domain-containing protein</fullName>
    </recommendedName>
</protein>
<feature type="compositionally biased region" description="Low complexity" evidence="1">
    <location>
        <begin position="310"/>
        <end position="320"/>
    </location>
</feature>
<keyword evidence="2" id="KW-0732">Signal</keyword>
<organism evidence="3 4">
    <name type="scientific">Tigriopus californicus</name>
    <name type="common">Marine copepod</name>
    <dbReference type="NCBI Taxonomy" id="6832"/>
    <lineage>
        <taxon>Eukaryota</taxon>
        <taxon>Metazoa</taxon>
        <taxon>Ecdysozoa</taxon>
        <taxon>Arthropoda</taxon>
        <taxon>Crustacea</taxon>
        <taxon>Multicrustacea</taxon>
        <taxon>Hexanauplia</taxon>
        <taxon>Copepoda</taxon>
        <taxon>Harpacticoida</taxon>
        <taxon>Harpacticidae</taxon>
        <taxon>Tigriopus</taxon>
    </lineage>
</organism>
<accession>A0A553NUE0</accession>
<feature type="compositionally biased region" description="Pro residues" evidence="1">
    <location>
        <begin position="342"/>
        <end position="357"/>
    </location>
</feature>
<sequence>MMALLKVLTFLTTILLVSGDFGGGSHSHLHSDQQGRQGRQGRQGGRAAARGGIDFTGCQTDPETGFCCIEKDETVTSLKKDPILECTHKNVEKCHYTYVTQFEAAQEEVCEENFEKSCQVTFKQQATEETVKKCYKPLEKVCNGQGPEECRTVYESSCTTKYVEKQPGKFVGDTRCEKLPVEICGAGCVTEEGPEECHDKTITSLLDVPEEACDLNPQKTCRFQTKLVPKLEPKHECTIIPQETCNLKFTSPQQVEKPLKTKWCQDPTSPTPDETYDESTAIAPPIQFPQTSTGSRPVGQPTISQPRPQPTFRPQTTQRPIFNPQPTQRPPFNPQPTQSPFVPRPTPNLPEYQPQPPTQLYSASDIRSGRNNPFFQGTVPNQNAVFGRRFKQQG</sequence>
<evidence type="ECO:0000313" key="3">
    <source>
        <dbReference type="EMBL" id="TRY69048.1"/>
    </source>
</evidence>
<feature type="region of interest" description="Disordered" evidence="1">
    <location>
        <begin position="256"/>
        <end position="380"/>
    </location>
</feature>